<organism evidence="1 2">
    <name type="scientific">Salinarimonas soli</name>
    <dbReference type="NCBI Taxonomy" id="1638099"/>
    <lineage>
        <taxon>Bacteria</taxon>
        <taxon>Pseudomonadati</taxon>
        <taxon>Pseudomonadota</taxon>
        <taxon>Alphaproteobacteria</taxon>
        <taxon>Hyphomicrobiales</taxon>
        <taxon>Salinarimonadaceae</taxon>
        <taxon>Salinarimonas</taxon>
    </lineage>
</organism>
<sequence>MPTPSIGARRRPFVLETPLETPDGFGGVVRRFEAGPQLWGAIETLTGRRLRVAGQATHQVTLRWREGVDERMRLASGPRRFRIRAADDPDGRRRDLVCLVEEIAP</sequence>
<gene>
    <name evidence="1" type="ORF">F0L46_09520</name>
</gene>
<name>A0A5B2VDS4_9HYPH</name>
<comment type="caution">
    <text evidence="1">The sequence shown here is derived from an EMBL/GenBank/DDBJ whole genome shotgun (WGS) entry which is preliminary data.</text>
</comment>
<dbReference type="InterPro" id="IPR008767">
    <property type="entry name" value="Phage_SPP1_head-tail_adaptor"/>
</dbReference>
<protein>
    <submittedName>
        <fullName evidence="1">Phage head closure protein</fullName>
    </submittedName>
</protein>
<dbReference type="RefSeq" id="WP_149816924.1">
    <property type="nucleotide sequence ID" value="NZ_VUOA01000019.1"/>
</dbReference>
<dbReference type="AlphaFoldDB" id="A0A5B2VDS4"/>
<dbReference type="NCBIfam" id="TIGR01563">
    <property type="entry name" value="gp16_SPP1"/>
    <property type="match status" value="1"/>
</dbReference>
<keyword evidence="2" id="KW-1185">Reference proteome</keyword>
<evidence type="ECO:0000313" key="1">
    <source>
        <dbReference type="EMBL" id="KAA2237241.1"/>
    </source>
</evidence>
<dbReference type="Proteomes" id="UP000323142">
    <property type="component" value="Unassembled WGS sequence"/>
</dbReference>
<proteinExistence type="predicted"/>
<reference evidence="1 2" key="2">
    <citation type="submission" date="2019-09" db="EMBL/GenBank/DDBJ databases">
        <authorList>
            <person name="Jin C."/>
        </authorList>
    </citation>
    <scope>NUCLEOTIDE SEQUENCE [LARGE SCALE GENOMIC DNA]</scope>
    <source>
        <strain evidence="1 2">BN140002</strain>
    </source>
</reference>
<dbReference type="Pfam" id="PF05521">
    <property type="entry name" value="Phage_HCP"/>
    <property type="match status" value="1"/>
</dbReference>
<dbReference type="InterPro" id="IPR038666">
    <property type="entry name" value="SSP1_head-tail_sf"/>
</dbReference>
<reference evidence="1 2" key="1">
    <citation type="submission" date="2019-09" db="EMBL/GenBank/DDBJ databases">
        <title>Salinarimonas rosea gen. nov., sp. nov., a new member of the a-2 subgroup of the Proteobacteria.</title>
        <authorList>
            <person name="Liu J."/>
        </authorList>
    </citation>
    <scope>NUCLEOTIDE SEQUENCE [LARGE SCALE GENOMIC DNA]</scope>
    <source>
        <strain evidence="1 2">BN140002</strain>
    </source>
</reference>
<dbReference type="EMBL" id="VUOA01000019">
    <property type="protein sequence ID" value="KAA2237241.1"/>
    <property type="molecule type" value="Genomic_DNA"/>
</dbReference>
<dbReference type="OrthoDB" id="7570189at2"/>
<accession>A0A5B2VDS4</accession>
<dbReference type="Gene3D" id="2.40.10.270">
    <property type="entry name" value="Bacteriophage SPP1 head-tail adaptor protein"/>
    <property type="match status" value="1"/>
</dbReference>
<evidence type="ECO:0000313" key="2">
    <source>
        <dbReference type="Proteomes" id="UP000323142"/>
    </source>
</evidence>